<comment type="caution">
    <text evidence="3">The sequence shown here is derived from an EMBL/GenBank/DDBJ whole genome shotgun (WGS) entry which is preliminary data.</text>
</comment>
<feature type="signal peptide" evidence="2">
    <location>
        <begin position="1"/>
        <end position="17"/>
    </location>
</feature>
<feature type="compositionally biased region" description="Basic and acidic residues" evidence="1">
    <location>
        <begin position="237"/>
        <end position="248"/>
    </location>
</feature>
<accession>A0A6G0WUR0</accession>
<evidence type="ECO:0000313" key="3">
    <source>
        <dbReference type="EMBL" id="KAF0731200.1"/>
    </source>
</evidence>
<dbReference type="VEuPathDB" id="FungiDB:AeMF1_015628"/>
<reference evidence="3 4" key="1">
    <citation type="submission" date="2019-07" db="EMBL/GenBank/DDBJ databases">
        <title>Genomics analysis of Aphanomyces spp. identifies a new class of oomycete effector associated with host adaptation.</title>
        <authorList>
            <person name="Gaulin E."/>
        </authorList>
    </citation>
    <scope>NUCLEOTIDE SEQUENCE [LARGE SCALE GENOMIC DNA]</scope>
    <source>
        <strain evidence="3 4">ATCC 201684</strain>
    </source>
</reference>
<evidence type="ECO:0000256" key="2">
    <source>
        <dbReference type="SAM" id="SignalP"/>
    </source>
</evidence>
<keyword evidence="4" id="KW-1185">Reference proteome</keyword>
<organism evidence="3 4">
    <name type="scientific">Aphanomyces euteiches</name>
    <dbReference type="NCBI Taxonomy" id="100861"/>
    <lineage>
        <taxon>Eukaryota</taxon>
        <taxon>Sar</taxon>
        <taxon>Stramenopiles</taxon>
        <taxon>Oomycota</taxon>
        <taxon>Saprolegniomycetes</taxon>
        <taxon>Saprolegniales</taxon>
        <taxon>Verrucalvaceae</taxon>
        <taxon>Aphanomyces</taxon>
    </lineage>
</organism>
<dbReference type="EMBL" id="VJMJ01000146">
    <property type="protein sequence ID" value="KAF0731200.1"/>
    <property type="molecule type" value="Genomic_DNA"/>
</dbReference>
<dbReference type="PANTHER" id="PTHR35559:SF1">
    <property type="entry name" value="CHITIN-BINDING TYPE-4 DOMAIN-CONTAINING PROTEIN"/>
    <property type="match status" value="1"/>
</dbReference>
<evidence type="ECO:0000256" key="1">
    <source>
        <dbReference type="SAM" id="MobiDB-lite"/>
    </source>
</evidence>
<feature type="chain" id="PRO_5026002141" description="Chitin-binding type-4 domain-containing protein" evidence="2">
    <location>
        <begin position="18"/>
        <end position="282"/>
    </location>
</feature>
<evidence type="ECO:0008006" key="5">
    <source>
        <dbReference type="Google" id="ProtNLM"/>
    </source>
</evidence>
<feature type="region of interest" description="Disordered" evidence="1">
    <location>
        <begin position="214"/>
        <end position="265"/>
    </location>
</feature>
<feature type="compositionally biased region" description="Low complexity" evidence="1">
    <location>
        <begin position="249"/>
        <end position="263"/>
    </location>
</feature>
<dbReference type="PANTHER" id="PTHR35559">
    <property type="entry name" value="CHITIN-BINDING TYPE-4 DOMAIN-CONTAINING PROTEIN"/>
    <property type="match status" value="1"/>
</dbReference>
<dbReference type="AlphaFoldDB" id="A0A6G0WUR0"/>
<evidence type="ECO:0000313" key="4">
    <source>
        <dbReference type="Proteomes" id="UP000481153"/>
    </source>
</evidence>
<name>A0A6G0WUR0_9STRA</name>
<gene>
    <name evidence="3" type="ORF">Ae201684_011463</name>
</gene>
<sequence>MVHWSFVFSALIAASFGVVVLSHSWIECTDYRPTSDADKIKWNPASCHGRARGSGRQTAAGFGVDTGFNFQGDKCKDPFKADEPDVPRATYTPGQEVCLAYPDKNHVEDKKRPYMPDHGLFITRTKVGDTSDTFDGHTYEHKNGAHVMGQADLKGFQHCLGFDTDANHDKALCTVCFDLEKDLAPGRYAFKWTWAFNNDNDKYSNCWDATVAGKGSAGGGNNSPSPTSPPPGGSGDKVADVPDAKKTPDAAYPSAPSSAPAPAMYKNNDLCEKAQAMTKALC</sequence>
<proteinExistence type="predicted"/>
<keyword evidence="2" id="KW-0732">Signal</keyword>
<dbReference type="Proteomes" id="UP000481153">
    <property type="component" value="Unassembled WGS sequence"/>
</dbReference>
<protein>
    <recommendedName>
        <fullName evidence="5">Chitin-binding type-4 domain-containing protein</fullName>
    </recommendedName>
</protein>